<protein>
    <submittedName>
        <fullName evidence="1">Uncharacterized protein</fullName>
    </submittedName>
</protein>
<proteinExistence type="predicted"/>
<dbReference type="Proteomes" id="UP000042394">
    <property type="component" value="Unassembled WGS sequence"/>
</dbReference>
<dbReference type="EMBL" id="CQPD01000003">
    <property type="protein sequence ID" value="CNT65808.1"/>
    <property type="molecule type" value="Genomic_DNA"/>
</dbReference>
<reference evidence="1 2" key="1">
    <citation type="submission" date="2015-03" db="EMBL/GenBank/DDBJ databases">
        <authorList>
            <consortium name="Pathogen Informatics"/>
        </authorList>
    </citation>
    <scope>NUCLEOTIDE SEQUENCE [LARGE SCALE GENOMIC DNA]</scope>
    <source>
        <strain evidence="1 2">D4891</strain>
    </source>
</reference>
<accession>A0A655BP88</accession>
<name>A0A655BP88_SALET</name>
<gene>
    <name evidence="1" type="ORF">ERS008207_00486</name>
</gene>
<sequence>MGNMAFATMAGKRQMLCASTFKRFRQVRPGGGNRAFAVHPNGVGKLFRREKVGQSFEASGMGKIIRRAGNDADLSVVHVVLSLGSSHRCYYI</sequence>
<dbReference type="AlphaFoldDB" id="A0A655BP88"/>
<evidence type="ECO:0000313" key="1">
    <source>
        <dbReference type="EMBL" id="CNT65808.1"/>
    </source>
</evidence>
<evidence type="ECO:0000313" key="2">
    <source>
        <dbReference type="Proteomes" id="UP000042394"/>
    </source>
</evidence>
<organism evidence="1 2">
    <name type="scientific">Salmonella enterica subsp. enterica serovar Bovismorbificans</name>
    <dbReference type="NCBI Taxonomy" id="58097"/>
    <lineage>
        <taxon>Bacteria</taxon>
        <taxon>Pseudomonadati</taxon>
        <taxon>Pseudomonadota</taxon>
        <taxon>Gammaproteobacteria</taxon>
        <taxon>Enterobacterales</taxon>
        <taxon>Enterobacteriaceae</taxon>
        <taxon>Salmonella</taxon>
    </lineage>
</organism>